<dbReference type="Proteomes" id="UP000886998">
    <property type="component" value="Unassembled WGS sequence"/>
</dbReference>
<feature type="non-terminal residue" evidence="2">
    <location>
        <position position="1"/>
    </location>
</feature>
<feature type="compositionally biased region" description="Basic and acidic residues" evidence="1">
    <location>
        <begin position="45"/>
        <end position="59"/>
    </location>
</feature>
<keyword evidence="3" id="KW-1185">Reference proteome</keyword>
<dbReference type="OrthoDB" id="10621888at2759"/>
<sequence length="86" mass="9592">INVASFNHKPSCIMGKKLKGGRRQILQLEEKKPPKVPSKSKVKHLNHDNIDDGTKKSNESDLSSLPAVKKDITPLESQIADFFKVL</sequence>
<reference evidence="2" key="1">
    <citation type="submission" date="2020-08" db="EMBL/GenBank/DDBJ databases">
        <title>Multicomponent nature underlies the extraordinary mechanical properties of spider dragline silk.</title>
        <authorList>
            <person name="Kono N."/>
            <person name="Nakamura H."/>
            <person name="Mori M."/>
            <person name="Yoshida Y."/>
            <person name="Ohtoshi R."/>
            <person name="Malay A.D."/>
            <person name="Moran D.A.P."/>
            <person name="Tomita M."/>
            <person name="Numata K."/>
            <person name="Arakawa K."/>
        </authorList>
    </citation>
    <scope>NUCLEOTIDE SEQUENCE</scope>
</reference>
<proteinExistence type="predicted"/>
<dbReference type="EMBL" id="BMAV01024168">
    <property type="protein sequence ID" value="GFS30605.1"/>
    <property type="molecule type" value="Genomic_DNA"/>
</dbReference>
<protein>
    <submittedName>
        <fullName evidence="2">Uncharacterized protein</fullName>
    </submittedName>
</protein>
<name>A0A8X6JQX1_9ARAC</name>
<dbReference type="AlphaFoldDB" id="A0A8X6JQX1"/>
<organism evidence="2 3">
    <name type="scientific">Trichonephila inaurata madagascariensis</name>
    <dbReference type="NCBI Taxonomy" id="2747483"/>
    <lineage>
        <taxon>Eukaryota</taxon>
        <taxon>Metazoa</taxon>
        <taxon>Ecdysozoa</taxon>
        <taxon>Arthropoda</taxon>
        <taxon>Chelicerata</taxon>
        <taxon>Arachnida</taxon>
        <taxon>Araneae</taxon>
        <taxon>Araneomorphae</taxon>
        <taxon>Entelegynae</taxon>
        <taxon>Araneoidea</taxon>
        <taxon>Nephilidae</taxon>
        <taxon>Trichonephila</taxon>
        <taxon>Trichonephila inaurata</taxon>
    </lineage>
</organism>
<gene>
    <name evidence="2" type="ORF">TNIN_430531</name>
</gene>
<evidence type="ECO:0000313" key="2">
    <source>
        <dbReference type="EMBL" id="GFS30605.1"/>
    </source>
</evidence>
<evidence type="ECO:0000313" key="3">
    <source>
        <dbReference type="Proteomes" id="UP000886998"/>
    </source>
</evidence>
<feature type="region of interest" description="Disordered" evidence="1">
    <location>
        <begin position="28"/>
        <end position="62"/>
    </location>
</feature>
<evidence type="ECO:0000256" key="1">
    <source>
        <dbReference type="SAM" id="MobiDB-lite"/>
    </source>
</evidence>
<comment type="caution">
    <text evidence="2">The sequence shown here is derived from an EMBL/GenBank/DDBJ whole genome shotgun (WGS) entry which is preliminary data.</text>
</comment>
<accession>A0A8X6JQX1</accession>